<accession>A0A7R9E9L7</accession>
<reference evidence="3" key="1">
    <citation type="submission" date="2020-11" db="EMBL/GenBank/DDBJ databases">
        <authorList>
            <person name="Tran Van P."/>
        </authorList>
    </citation>
    <scope>NUCLEOTIDE SEQUENCE</scope>
</reference>
<feature type="compositionally biased region" description="Basic and acidic residues" evidence="1">
    <location>
        <begin position="90"/>
        <end position="107"/>
    </location>
</feature>
<name>A0A7R9E9L7_9NEOP</name>
<keyword evidence="2" id="KW-0812">Transmembrane</keyword>
<dbReference type="AlphaFoldDB" id="A0A7R9E9L7"/>
<evidence type="ECO:0000256" key="2">
    <source>
        <dbReference type="SAM" id="Phobius"/>
    </source>
</evidence>
<protein>
    <submittedName>
        <fullName evidence="3">Uncharacterized protein</fullName>
    </submittedName>
</protein>
<dbReference type="EMBL" id="OB793890">
    <property type="protein sequence ID" value="CAD7428887.1"/>
    <property type="molecule type" value="Genomic_DNA"/>
</dbReference>
<feature type="region of interest" description="Disordered" evidence="1">
    <location>
        <begin position="83"/>
        <end position="140"/>
    </location>
</feature>
<keyword evidence="2" id="KW-0472">Membrane</keyword>
<gene>
    <name evidence="3" type="ORF">TMSB3V08_LOCUS5677</name>
</gene>
<proteinExistence type="predicted"/>
<sequence>MPLQDNLQGSSLTIFRHNPPALPGTCWIWILFFNILLFNDVICSTTLLLTDVCSAILFSLIVEESLRVYDNLRRKAKDKHNLETTSNLEMGREMGEKTDRSESRQHEVAVGGKDLSRQHGVAVGGRMNSPGNTESRWEAG</sequence>
<evidence type="ECO:0000313" key="3">
    <source>
        <dbReference type="EMBL" id="CAD7428887.1"/>
    </source>
</evidence>
<evidence type="ECO:0000256" key="1">
    <source>
        <dbReference type="SAM" id="MobiDB-lite"/>
    </source>
</evidence>
<feature type="transmembrane region" description="Helical" evidence="2">
    <location>
        <begin position="21"/>
        <end position="42"/>
    </location>
</feature>
<organism evidence="3">
    <name type="scientific">Timema monikensis</name>
    <dbReference type="NCBI Taxonomy" id="170555"/>
    <lineage>
        <taxon>Eukaryota</taxon>
        <taxon>Metazoa</taxon>
        <taxon>Ecdysozoa</taxon>
        <taxon>Arthropoda</taxon>
        <taxon>Hexapoda</taxon>
        <taxon>Insecta</taxon>
        <taxon>Pterygota</taxon>
        <taxon>Neoptera</taxon>
        <taxon>Polyneoptera</taxon>
        <taxon>Phasmatodea</taxon>
        <taxon>Timematodea</taxon>
        <taxon>Timematoidea</taxon>
        <taxon>Timematidae</taxon>
        <taxon>Timema</taxon>
    </lineage>
</organism>
<keyword evidence="2" id="KW-1133">Transmembrane helix</keyword>